<feature type="region of interest" description="Disordered" evidence="8">
    <location>
        <begin position="203"/>
        <end position="223"/>
    </location>
</feature>
<name>A0A344UVG9_9ACTN</name>
<evidence type="ECO:0000256" key="1">
    <source>
        <dbReference type="ARBA" id="ARBA00004651"/>
    </source>
</evidence>
<feature type="compositionally biased region" description="Basic and acidic residues" evidence="8">
    <location>
        <begin position="212"/>
        <end position="223"/>
    </location>
</feature>
<evidence type="ECO:0000256" key="6">
    <source>
        <dbReference type="ARBA" id="ARBA00023136"/>
    </source>
</evidence>
<sequence>MTLAAWMDSINQLIAAHAGEPWVLVALAALCTIDGFFPPVPSESLVVGLAAVGRPPWWLLVPVATLGAILGDNIAFLIGRRLGHTRLFTGGRRRIRTVTWARRQLRRRGPLCILVARYIPGGRVIVNAIAGATGFSYRVFLAVDVIAGILWSGYSVAIGTGAASIIGDNHMLAMVLGIVLAVAIGAVLDQILRRLMPVHADAEGDAAPKSQGVDEKDAHMHVG</sequence>
<keyword evidence="5 7" id="KW-1133">Transmembrane helix</keyword>
<dbReference type="EMBL" id="CP025198">
    <property type="protein sequence ID" value="AXE39267.1"/>
    <property type="molecule type" value="Genomic_DNA"/>
</dbReference>
<keyword evidence="6 7" id="KW-0472">Membrane</keyword>
<evidence type="ECO:0000313" key="10">
    <source>
        <dbReference type="EMBL" id="AXE39267.1"/>
    </source>
</evidence>
<feature type="transmembrane region" description="Helical" evidence="7">
    <location>
        <begin position="139"/>
        <end position="165"/>
    </location>
</feature>
<accession>A0A344UVG9</accession>
<dbReference type="PANTHER" id="PTHR30353">
    <property type="entry name" value="INNER MEMBRANE PROTEIN DEDA-RELATED"/>
    <property type="match status" value="1"/>
</dbReference>
<dbReference type="Proteomes" id="UP000251995">
    <property type="component" value="Chromosome"/>
</dbReference>
<dbReference type="Pfam" id="PF09335">
    <property type="entry name" value="VTT_dom"/>
    <property type="match status" value="1"/>
</dbReference>
<organism evidence="10 11">
    <name type="scientific">Acidipropionibacterium virtanenii</name>
    <dbReference type="NCBI Taxonomy" id="2057246"/>
    <lineage>
        <taxon>Bacteria</taxon>
        <taxon>Bacillati</taxon>
        <taxon>Actinomycetota</taxon>
        <taxon>Actinomycetes</taxon>
        <taxon>Propionibacteriales</taxon>
        <taxon>Propionibacteriaceae</taxon>
        <taxon>Acidipropionibacterium</taxon>
    </lineage>
</organism>
<proteinExistence type="inferred from homology"/>
<comment type="subcellular location">
    <subcellularLocation>
        <location evidence="1 7">Cell membrane</location>
        <topology evidence="1 7">Multi-pass membrane protein</topology>
    </subcellularLocation>
</comment>
<dbReference type="PANTHER" id="PTHR30353:SF0">
    <property type="entry name" value="TRANSMEMBRANE PROTEIN"/>
    <property type="match status" value="1"/>
</dbReference>
<evidence type="ECO:0000313" key="11">
    <source>
        <dbReference type="Proteomes" id="UP000251995"/>
    </source>
</evidence>
<feature type="domain" description="VTT" evidence="9">
    <location>
        <begin position="40"/>
        <end position="159"/>
    </location>
</feature>
<feature type="transmembrane region" description="Helical" evidence="7">
    <location>
        <begin position="21"/>
        <end position="37"/>
    </location>
</feature>
<comment type="similarity">
    <text evidence="2 7">Belongs to the DedA family.</text>
</comment>
<dbReference type="GO" id="GO:0005886">
    <property type="term" value="C:plasma membrane"/>
    <property type="evidence" value="ECO:0007669"/>
    <property type="project" value="UniProtKB-SubCell"/>
</dbReference>
<evidence type="ECO:0000256" key="8">
    <source>
        <dbReference type="SAM" id="MobiDB-lite"/>
    </source>
</evidence>
<dbReference type="InterPro" id="IPR032816">
    <property type="entry name" value="VTT_dom"/>
</dbReference>
<gene>
    <name evidence="10" type="ORF">JS278_02115</name>
</gene>
<keyword evidence="3 7" id="KW-1003">Cell membrane</keyword>
<evidence type="ECO:0000256" key="7">
    <source>
        <dbReference type="RuleBase" id="RU367016"/>
    </source>
</evidence>
<reference evidence="10 11" key="1">
    <citation type="submission" date="2017-12" db="EMBL/GenBank/DDBJ databases">
        <title>The whole genome sequence of the Acidipropionibacterium virtanenii sp. nov. type strain JS278.</title>
        <authorList>
            <person name="Laine P."/>
            <person name="Deptula P."/>
            <person name="Varmanen P."/>
            <person name="Auvinen P."/>
        </authorList>
    </citation>
    <scope>NUCLEOTIDE SEQUENCE [LARGE SCALE GENOMIC DNA]</scope>
    <source>
        <strain evidence="10 11">JS278</strain>
    </source>
</reference>
<protein>
    <submittedName>
        <fullName evidence="10">Putative membrane protein</fullName>
    </submittedName>
</protein>
<evidence type="ECO:0000256" key="4">
    <source>
        <dbReference type="ARBA" id="ARBA00022692"/>
    </source>
</evidence>
<evidence type="ECO:0000259" key="9">
    <source>
        <dbReference type="Pfam" id="PF09335"/>
    </source>
</evidence>
<keyword evidence="11" id="KW-1185">Reference proteome</keyword>
<dbReference type="OrthoDB" id="162303at2"/>
<evidence type="ECO:0000256" key="3">
    <source>
        <dbReference type="ARBA" id="ARBA00022475"/>
    </source>
</evidence>
<dbReference type="KEGG" id="acij:JS278_02115"/>
<feature type="transmembrane region" description="Helical" evidence="7">
    <location>
        <begin position="171"/>
        <end position="188"/>
    </location>
</feature>
<keyword evidence="4 7" id="KW-0812">Transmembrane</keyword>
<dbReference type="AlphaFoldDB" id="A0A344UVG9"/>
<feature type="transmembrane region" description="Helical" evidence="7">
    <location>
        <begin position="57"/>
        <end position="78"/>
    </location>
</feature>
<dbReference type="InterPro" id="IPR032818">
    <property type="entry name" value="DedA-like"/>
</dbReference>
<evidence type="ECO:0000256" key="2">
    <source>
        <dbReference type="ARBA" id="ARBA00010792"/>
    </source>
</evidence>
<dbReference type="RefSeq" id="WP_114045169.1">
    <property type="nucleotide sequence ID" value="NZ_CP025198.1"/>
</dbReference>
<evidence type="ECO:0000256" key="5">
    <source>
        <dbReference type="ARBA" id="ARBA00022989"/>
    </source>
</evidence>